<dbReference type="SUPFAM" id="SSF56954">
    <property type="entry name" value="Outer membrane efflux proteins (OEP)"/>
    <property type="match status" value="1"/>
</dbReference>
<protein>
    <submittedName>
        <fullName evidence="8">TolC family outer membrane protein</fullName>
    </submittedName>
</protein>
<comment type="subcellular location">
    <subcellularLocation>
        <location evidence="1">Cell outer membrane</location>
    </subcellularLocation>
</comment>
<proteinExistence type="inferred from homology"/>
<dbReference type="EMBL" id="JBHUIR010000001">
    <property type="protein sequence ID" value="MFD2258169.1"/>
    <property type="molecule type" value="Genomic_DNA"/>
</dbReference>
<evidence type="ECO:0000256" key="2">
    <source>
        <dbReference type="ARBA" id="ARBA00007613"/>
    </source>
</evidence>
<comment type="caution">
    <text evidence="8">The sequence shown here is derived from an EMBL/GenBank/DDBJ whole genome shotgun (WGS) entry which is preliminary data.</text>
</comment>
<evidence type="ECO:0000313" key="9">
    <source>
        <dbReference type="Proteomes" id="UP001597373"/>
    </source>
</evidence>
<accession>A0ABW5DBF3</accession>
<dbReference type="RefSeq" id="WP_345097580.1">
    <property type="nucleotide sequence ID" value="NZ_BAABGS010000002.1"/>
</dbReference>
<dbReference type="Gene3D" id="1.20.1600.10">
    <property type="entry name" value="Outer membrane efflux proteins (OEP)"/>
    <property type="match status" value="1"/>
</dbReference>
<evidence type="ECO:0000313" key="8">
    <source>
        <dbReference type="EMBL" id="MFD2258169.1"/>
    </source>
</evidence>
<keyword evidence="5" id="KW-0812">Transmembrane</keyword>
<comment type="similarity">
    <text evidence="2">Belongs to the outer membrane factor (OMF) (TC 1.B.17) family.</text>
</comment>
<keyword evidence="4" id="KW-1134">Transmembrane beta strand</keyword>
<dbReference type="PANTHER" id="PTHR30026:SF22">
    <property type="entry name" value="OUTER MEMBRANE EFFLUX PROTEIN"/>
    <property type="match status" value="1"/>
</dbReference>
<dbReference type="PANTHER" id="PTHR30026">
    <property type="entry name" value="OUTER MEMBRANE PROTEIN TOLC"/>
    <property type="match status" value="1"/>
</dbReference>
<dbReference type="InterPro" id="IPR003423">
    <property type="entry name" value="OMP_efflux"/>
</dbReference>
<name>A0ABW5DBF3_9HYPH</name>
<evidence type="ECO:0000256" key="4">
    <source>
        <dbReference type="ARBA" id="ARBA00022452"/>
    </source>
</evidence>
<evidence type="ECO:0000256" key="1">
    <source>
        <dbReference type="ARBA" id="ARBA00004442"/>
    </source>
</evidence>
<evidence type="ECO:0000256" key="7">
    <source>
        <dbReference type="ARBA" id="ARBA00023237"/>
    </source>
</evidence>
<dbReference type="Pfam" id="PF02321">
    <property type="entry name" value="OEP"/>
    <property type="match status" value="2"/>
</dbReference>
<dbReference type="Proteomes" id="UP001597373">
    <property type="component" value="Unassembled WGS sequence"/>
</dbReference>
<dbReference type="NCBIfam" id="TIGR01844">
    <property type="entry name" value="type_I_sec_TolC"/>
    <property type="match status" value="1"/>
</dbReference>
<keyword evidence="9" id="KW-1185">Reference proteome</keyword>
<keyword evidence="3" id="KW-0813">Transport</keyword>
<dbReference type="InterPro" id="IPR010130">
    <property type="entry name" value="T1SS_OMP_TolC"/>
</dbReference>
<evidence type="ECO:0000256" key="5">
    <source>
        <dbReference type="ARBA" id="ARBA00022692"/>
    </source>
</evidence>
<organism evidence="8 9">
    <name type="scientific">Chelativorans composti</name>
    <dbReference type="NCBI Taxonomy" id="768533"/>
    <lineage>
        <taxon>Bacteria</taxon>
        <taxon>Pseudomonadati</taxon>
        <taxon>Pseudomonadota</taxon>
        <taxon>Alphaproteobacteria</taxon>
        <taxon>Hyphomicrobiales</taxon>
        <taxon>Phyllobacteriaceae</taxon>
        <taxon>Chelativorans</taxon>
    </lineage>
</organism>
<keyword evidence="7" id="KW-0998">Cell outer membrane</keyword>
<dbReference type="InterPro" id="IPR051906">
    <property type="entry name" value="TolC-like"/>
</dbReference>
<reference evidence="9" key="1">
    <citation type="journal article" date="2019" name="Int. J. Syst. Evol. Microbiol.">
        <title>The Global Catalogue of Microorganisms (GCM) 10K type strain sequencing project: providing services to taxonomists for standard genome sequencing and annotation.</title>
        <authorList>
            <consortium name="The Broad Institute Genomics Platform"/>
            <consortium name="The Broad Institute Genome Sequencing Center for Infectious Disease"/>
            <person name="Wu L."/>
            <person name="Ma J."/>
        </authorList>
    </citation>
    <scope>NUCLEOTIDE SEQUENCE [LARGE SCALE GENOMIC DNA]</scope>
    <source>
        <strain evidence="9">KCTC 23707</strain>
    </source>
</reference>
<keyword evidence="6" id="KW-0472">Membrane</keyword>
<gene>
    <name evidence="8" type="ORF">ACFSMZ_00100</name>
</gene>
<evidence type="ECO:0000256" key="3">
    <source>
        <dbReference type="ARBA" id="ARBA00022448"/>
    </source>
</evidence>
<sequence length="429" mass="45965">MPTQSESGRSEAAYAPASGNASQLTLEQAVRAALAWHPSIDESVSRIQQNEAEIDGARAGYYPKVSGGLGTSYRNYSSGRDWQPRINVNATQMIYDFGKVASDVEAKTARTNVSRTDLLLGVDTLARDTANAVIEVQRYQALLGAAREQVRGIQAIANLVSERSGRGAATRSDELQAQARVNSAQSMVHEISGQLDRWQGQLAILTGRSGGVSVAGAVPPWLGSACSLPEPDWSQSPAVMQAEARKAEARAQAKQATAQAYPTLSVQAGAGYDIDDSSTSSSDELELKVGINLSGNLYDGGATAAGRRAAEHAVAAADAAIRNARLSLSSSLSQSRSQVASIQGMLASLTERESLLVQTRDLYRQQYEELGTRTLLDLLNAEQDLHQARFDKINAMHDLRRLGVDCMFNSGRTRELLGLRGMTIRGVTL</sequence>
<evidence type="ECO:0000256" key="6">
    <source>
        <dbReference type="ARBA" id="ARBA00023136"/>
    </source>
</evidence>